<dbReference type="Pfam" id="PF09334">
    <property type="entry name" value="tRNA-synt_1g"/>
    <property type="match status" value="2"/>
</dbReference>
<dbReference type="NCBIfam" id="NF008900">
    <property type="entry name" value="PRK12267.1"/>
    <property type="match status" value="1"/>
</dbReference>
<dbReference type="CDD" id="cd00814">
    <property type="entry name" value="MetRS_core"/>
    <property type="match status" value="1"/>
</dbReference>
<dbReference type="Pfam" id="PF19303">
    <property type="entry name" value="Anticodon_3"/>
    <property type="match status" value="1"/>
</dbReference>
<evidence type="ECO:0000259" key="12">
    <source>
        <dbReference type="Pfam" id="PF19303"/>
    </source>
</evidence>
<keyword evidence="8 10" id="KW-0030">Aminoacyl-tRNA synthetase</keyword>
<dbReference type="InterPro" id="IPR014758">
    <property type="entry name" value="Met-tRNA_synth"/>
</dbReference>
<keyword evidence="7 10" id="KW-0648">Protein biosynthesis</keyword>
<gene>
    <name evidence="13" type="ORF">A2478_04130</name>
</gene>
<name>A0A1F5SY54_9BACT</name>
<dbReference type="EC" id="6.1.1.10" evidence="2"/>
<dbReference type="FunFam" id="2.170.220.10:FF:000003">
    <property type="entry name" value="Methionine--tRNA ligase"/>
    <property type="match status" value="1"/>
</dbReference>
<accession>A0A1F5SY54</accession>
<dbReference type="STRING" id="1798002.A2478_04130"/>
<dbReference type="PANTHER" id="PTHR43326">
    <property type="entry name" value="METHIONYL-TRNA SYNTHETASE"/>
    <property type="match status" value="1"/>
</dbReference>
<dbReference type="InterPro" id="IPR009080">
    <property type="entry name" value="tRNAsynth_Ia_anticodon-bd"/>
</dbReference>
<evidence type="ECO:0000259" key="11">
    <source>
        <dbReference type="Pfam" id="PF09334"/>
    </source>
</evidence>
<evidence type="ECO:0000256" key="3">
    <source>
        <dbReference type="ARBA" id="ARBA00018753"/>
    </source>
</evidence>
<dbReference type="CDD" id="cd07957">
    <property type="entry name" value="Anticodon_Ia_Met"/>
    <property type="match status" value="1"/>
</dbReference>
<dbReference type="PRINTS" id="PR01041">
    <property type="entry name" value="TRNASYNTHMET"/>
</dbReference>
<dbReference type="Gene3D" id="2.170.220.10">
    <property type="match status" value="1"/>
</dbReference>
<keyword evidence="6 10" id="KW-0067">ATP-binding</keyword>
<feature type="domain" description="Methionyl-tRNA synthetase anticodon-binding" evidence="12">
    <location>
        <begin position="388"/>
        <end position="501"/>
    </location>
</feature>
<dbReference type="Proteomes" id="UP000179001">
    <property type="component" value="Unassembled WGS sequence"/>
</dbReference>
<dbReference type="Gene3D" id="1.10.730.10">
    <property type="entry name" value="Isoleucyl-tRNA Synthetase, Domain 1"/>
    <property type="match status" value="1"/>
</dbReference>
<dbReference type="SUPFAM" id="SSF47323">
    <property type="entry name" value="Anticodon-binding domain of a subclass of class I aminoacyl-tRNA synthetases"/>
    <property type="match status" value="1"/>
</dbReference>
<comment type="function">
    <text evidence="1">Is required not only for elongation of protein synthesis but also for the initiation of all mRNA translation through initiator tRNA(fMet) aminoacylation.</text>
</comment>
<dbReference type="AlphaFoldDB" id="A0A1F5SY54"/>
<evidence type="ECO:0000313" key="14">
    <source>
        <dbReference type="Proteomes" id="UP000179001"/>
    </source>
</evidence>
<evidence type="ECO:0000256" key="8">
    <source>
        <dbReference type="ARBA" id="ARBA00023146"/>
    </source>
</evidence>
<evidence type="ECO:0000256" key="6">
    <source>
        <dbReference type="ARBA" id="ARBA00022840"/>
    </source>
</evidence>
<dbReference type="InterPro" id="IPR033911">
    <property type="entry name" value="MetRS_core"/>
</dbReference>
<dbReference type="InterPro" id="IPR023457">
    <property type="entry name" value="Met-tRNA_synth_2"/>
</dbReference>
<evidence type="ECO:0000256" key="4">
    <source>
        <dbReference type="ARBA" id="ARBA00022598"/>
    </source>
</evidence>
<evidence type="ECO:0000256" key="7">
    <source>
        <dbReference type="ARBA" id="ARBA00022917"/>
    </source>
</evidence>
<feature type="domain" description="Methionyl/Leucyl tRNA synthetase" evidence="11">
    <location>
        <begin position="163"/>
        <end position="367"/>
    </location>
</feature>
<dbReference type="GO" id="GO:0005524">
    <property type="term" value="F:ATP binding"/>
    <property type="evidence" value="ECO:0007669"/>
    <property type="project" value="UniProtKB-KW"/>
</dbReference>
<dbReference type="InterPro" id="IPR014729">
    <property type="entry name" value="Rossmann-like_a/b/a_fold"/>
</dbReference>
<organism evidence="13 14">
    <name type="scientific">Candidatus Falkowbacteria bacterium RIFOXYC2_FULL_36_12</name>
    <dbReference type="NCBI Taxonomy" id="1798002"/>
    <lineage>
        <taxon>Bacteria</taxon>
        <taxon>Candidatus Falkowiibacteriota</taxon>
    </lineage>
</organism>
<dbReference type="GO" id="GO:0004825">
    <property type="term" value="F:methionine-tRNA ligase activity"/>
    <property type="evidence" value="ECO:0007669"/>
    <property type="project" value="UniProtKB-EC"/>
</dbReference>
<keyword evidence="5 10" id="KW-0547">Nucleotide-binding</keyword>
<evidence type="ECO:0000256" key="2">
    <source>
        <dbReference type="ARBA" id="ARBA00012838"/>
    </source>
</evidence>
<evidence type="ECO:0000313" key="13">
    <source>
        <dbReference type="EMBL" id="OGF31648.1"/>
    </source>
</evidence>
<evidence type="ECO:0000256" key="5">
    <source>
        <dbReference type="ARBA" id="ARBA00022741"/>
    </source>
</evidence>
<dbReference type="NCBIfam" id="TIGR00398">
    <property type="entry name" value="metG"/>
    <property type="match status" value="1"/>
</dbReference>
<reference evidence="13 14" key="1">
    <citation type="journal article" date="2016" name="Nat. Commun.">
        <title>Thousands of microbial genomes shed light on interconnected biogeochemical processes in an aquifer system.</title>
        <authorList>
            <person name="Anantharaman K."/>
            <person name="Brown C.T."/>
            <person name="Hug L.A."/>
            <person name="Sharon I."/>
            <person name="Castelle C.J."/>
            <person name="Probst A.J."/>
            <person name="Thomas B.C."/>
            <person name="Singh A."/>
            <person name="Wilkins M.J."/>
            <person name="Karaoz U."/>
            <person name="Brodie E.L."/>
            <person name="Williams K.H."/>
            <person name="Hubbard S.S."/>
            <person name="Banfield J.F."/>
        </authorList>
    </citation>
    <scope>NUCLEOTIDE SEQUENCE [LARGE SCALE GENOMIC DNA]</scope>
</reference>
<dbReference type="PANTHER" id="PTHR43326:SF1">
    <property type="entry name" value="METHIONINE--TRNA LIGASE, MITOCHONDRIAL"/>
    <property type="match status" value="1"/>
</dbReference>
<dbReference type="InterPro" id="IPR015413">
    <property type="entry name" value="Methionyl/Leucyl_tRNA_Synth"/>
</dbReference>
<keyword evidence="4 10" id="KW-0436">Ligase</keyword>
<comment type="similarity">
    <text evidence="10">Belongs to the class-I aminoacyl-tRNA synthetase family.</text>
</comment>
<protein>
    <recommendedName>
        <fullName evidence="3">Methionine--tRNA ligase</fullName>
        <ecNumber evidence="2">6.1.1.10</ecNumber>
    </recommendedName>
    <alternativeName>
        <fullName evidence="9">Methionyl-tRNA synthetase</fullName>
    </alternativeName>
</protein>
<feature type="domain" description="Methionyl/Leucyl tRNA synthetase" evidence="11">
    <location>
        <begin position="5"/>
        <end position="153"/>
    </location>
</feature>
<sequence>MNKFYITTPIYYVNDKPHLGHAYTTIAADILARYYRKQIGDDNVFLLTGTDEHGVKIAQAAEKAGKLPQDFSDEVSAQFQATWQKLNISNNDFIRTTEFRHEEAVIEILLKLKDAKGPSGQPVLYQGEYEGLYCTGCEAYKTESDLVDGKCPDHPKQKLNHLKEANWFFRLSDFQTDLKKIIESGAFKVEPESRKNEVLSFIHDGLQDIAISRASVDWGIKVPFDQDQTIYVWVDALLNYLSALGIKDNSEKFQKFWPAEVQLLAKDILKFHAIILPALLMALDLPLPKVCFAHGFFTIDGQKMSKSIGNVIDPNELVDTYGSDAARYLIISQFPFGNDGDIKAEEFVKKYNADLANGLGNLVSRVLGMAEKYFSSSVPAGKYTADFDLKSFWQTYDKNFSDLKLYDNIQLIQQLVSWCDNYIDSEKPWELAKNNNDKLSQVLYNLIEIVRHLAYAISPYLPETSDQILKKLNIQSVEENYREIGLVKEGTKLDKGESLFMRK</sequence>
<dbReference type="EMBL" id="MFGJ01000007">
    <property type="protein sequence ID" value="OGF31648.1"/>
    <property type="molecule type" value="Genomic_DNA"/>
</dbReference>
<dbReference type="Gene3D" id="3.40.50.620">
    <property type="entry name" value="HUPs"/>
    <property type="match status" value="1"/>
</dbReference>
<evidence type="ECO:0000256" key="9">
    <source>
        <dbReference type="ARBA" id="ARBA00030904"/>
    </source>
</evidence>
<dbReference type="InterPro" id="IPR041872">
    <property type="entry name" value="Anticodon_Met"/>
</dbReference>
<dbReference type="SUPFAM" id="SSF52374">
    <property type="entry name" value="Nucleotidylyl transferase"/>
    <property type="match status" value="1"/>
</dbReference>
<comment type="caution">
    <text evidence="13">The sequence shown here is derived from an EMBL/GenBank/DDBJ whole genome shotgun (WGS) entry which is preliminary data.</text>
</comment>
<dbReference type="GO" id="GO:0006431">
    <property type="term" value="P:methionyl-tRNA aminoacylation"/>
    <property type="evidence" value="ECO:0007669"/>
    <property type="project" value="InterPro"/>
</dbReference>
<evidence type="ECO:0000256" key="10">
    <source>
        <dbReference type="RuleBase" id="RU363039"/>
    </source>
</evidence>
<evidence type="ECO:0000256" key="1">
    <source>
        <dbReference type="ARBA" id="ARBA00003314"/>
    </source>
</evidence>
<proteinExistence type="inferred from homology"/>